<name>A0A1S2Z0Z0_CICAR</name>
<organism evidence="7 8">
    <name type="scientific">Cicer arietinum</name>
    <name type="common">Chickpea</name>
    <name type="synonym">Garbanzo</name>
    <dbReference type="NCBI Taxonomy" id="3827"/>
    <lineage>
        <taxon>Eukaryota</taxon>
        <taxon>Viridiplantae</taxon>
        <taxon>Streptophyta</taxon>
        <taxon>Embryophyta</taxon>
        <taxon>Tracheophyta</taxon>
        <taxon>Spermatophyta</taxon>
        <taxon>Magnoliopsida</taxon>
        <taxon>eudicotyledons</taxon>
        <taxon>Gunneridae</taxon>
        <taxon>Pentapetalae</taxon>
        <taxon>rosids</taxon>
        <taxon>fabids</taxon>
        <taxon>Fabales</taxon>
        <taxon>Fabaceae</taxon>
        <taxon>Papilionoideae</taxon>
        <taxon>50 kb inversion clade</taxon>
        <taxon>NPAAA clade</taxon>
        <taxon>Hologalegina</taxon>
        <taxon>IRL clade</taxon>
        <taxon>Cicereae</taxon>
        <taxon>Cicer</taxon>
    </lineage>
</organism>
<accession>A0A1S2Z0Z0</accession>
<dbReference type="InterPro" id="IPR027443">
    <property type="entry name" value="IPNS-like_sf"/>
</dbReference>
<dbReference type="Pfam" id="PF03171">
    <property type="entry name" value="2OG-FeII_Oxy"/>
    <property type="match status" value="1"/>
</dbReference>
<dbReference type="PANTHER" id="PTHR10209">
    <property type="entry name" value="OXIDOREDUCTASE, 2OG-FE II OXYGENASE FAMILY PROTEIN"/>
    <property type="match status" value="1"/>
</dbReference>
<reference evidence="7" key="1">
    <citation type="journal article" date="2013" name="Nat. Biotechnol.">
        <title>Draft genome sequence of chickpea (Cicer arietinum) provides a resource for trait improvement.</title>
        <authorList>
            <person name="Varshney R.K."/>
            <person name="Song C."/>
            <person name="Saxena R.K."/>
            <person name="Azam S."/>
            <person name="Yu S."/>
            <person name="Sharpe A.G."/>
            <person name="Cannon S."/>
            <person name="Baek J."/>
            <person name="Rosen B.D."/>
            <person name="Tar'an B."/>
            <person name="Millan T."/>
            <person name="Zhang X."/>
            <person name="Ramsay L.D."/>
            <person name="Iwata A."/>
            <person name="Wang Y."/>
            <person name="Nelson W."/>
            <person name="Farmer A.D."/>
            <person name="Gaur P.M."/>
            <person name="Soderlund C."/>
            <person name="Penmetsa R.V."/>
            <person name="Xu C."/>
            <person name="Bharti A.K."/>
            <person name="He W."/>
            <person name="Winter P."/>
            <person name="Zhao S."/>
            <person name="Hane J.K."/>
            <person name="Carrasquilla-Garcia N."/>
            <person name="Condie J.A."/>
            <person name="Upadhyaya H.D."/>
            <person name="Luo M.C."/>
            <person name="Thudi M."/>
            <person name="Gowda C.L."/>
            <person name="Singh N.P."/>
            <person name="Lichtenzveig J."/>
            <person name="Gali K.K."/>
            <person name="Rubio J."/>
            <person name="Nadarajan N."/>
            <person name="Dolezel J."/>
            <person name="Bansal K.C."/>
            <person name="Xu X."/>
            <person name="Edwards D."/>
            <person name="Zhang G."/>
            <person name="Kahl G."/>
            <person name="Gil J."/>
            <person name="Singh K.B."/>
            <person name="Datta S.K."/>
            <person name="Jackson S.A."/>
            <person name="Wang J."/>
            <person name="Cook D.R."/>
        </authorList>
    </citation>
    <scope>NUCLEOTIDE SEQUENCE [LARGE SCALE GENOMIC DNA]</scope>
    <source>
        <strain evidence="7">cv. CDC Frontier</strain>
    </source>
</reference>
<dbReference type="InterPro" id="IPR026992">
    <property type="entry name" value="DIOX_N"/>
</dbReference>
<dbReference type="OrthoDB" id="288590at2759"/>
<dbReference type="PRINTS" id="PR00682">
    <property type="entry name" value="IPNSYNTHASE"/>
</dbReference>
<evidence type="ECO:0000256" key="3">
    <source>
        <dbReference type="ARBA" id="ARBA00023002"/>
    </source>
</evidence>
<evidence type="ECO:0000256" key="2">
    <source>
        <dbReference type="ARBA" id="ARBA00022723"/>
    </source>
</evidence>
<comment type="similarity">
    <text evidence="1 5">Belongs to the iron/ascorbate-dependent oxidoreductase family.</text>
</comment>
<keyword evidence="3 5" id="KW-0560">Oxidoreductase</keyword>
<gene>
    <name evidence="8" type="primary">LOC101512604</name>
</gene>
<keyword evidence="4 5" id="KW-0408">Iron</keyword>
<sequence>MGKQSTETKSSVSDQTKFSVLNVIDLSNTNINQSVNSLKQACLDSGFFYVVNHGISQEFMDKVFEQSKKFFDLPLKEKMEILRNEKHRGYTPVLDELLDPENQIYVGDYKEGFYIGVEVSEDDPESNKPFYGPNKWPAPDVLPGWRETMEKYHREALEVGKAVGKIIALALDLDADFFDKPEMLGEPIATLRLLHYGGQTLDPSKGLYGAGAHTDYGLVTLLATDDVSGLQICKDRDAKPQKWEDVPPMKGAFIVNLGDMLERWSNGVFKSTLHRVLGNGQERYSIPYFLEPSHDCLVECLPTCKSDTNPPKYPPILCRDYLRQRYNDTHADLNIYKKQQS</sequence>
<dbReference type="InterPro" id="IPR044861">
    <property type="entry name" value="IPNS-like_FE2OG_OXY"/>
</dbReference>
<dbReference type="Gene3D" id="2.60.120.330">
    <property type="entry name" value="B-lactam Antibiotic, Isopenicillin N Synthase, Chain"/>
    <property type="match status" value="1"/>
</dbReference>
<feature type="domain" description="Fe2OG dioxygenase" evidence="6">
    <location>
        <begin position="187"/>
        <end position="292"/>
    </location>
</feature>
<evidence type="ECO:0000256" key="1">
    <source>
        <dbReference type="ARBA" id="ARBA00008056"/>
    </source>
</evidence>
<dbReference type="PaxDb" id="3827-XP_004513039.1"/>
<protein>
    <submittedName>
        <fullName evidence="8">2-oxoglutarate-Fe(II) type oxidoreductase hxnY-like isoform X1</fullName>
    </submittedName>
</protein>
<dbReference type="RefSeq" id="XP_004513039.1">
    <property type="nucleotide sequence ID" value="XM_004512982.3"/>
</dbReference>
<keyword evidence="7" id="KW-1185">Reference proteome</keyword>
<dbReference type="GeneID" id="101512604"/>
<evidence type="ECO:0000313" key="8">
    <source>
        <dbReference type="RefSeq" id="XP_004513039.1"/>
    </source>
</evidence>
<evidence type="ECO:0000256" key="5">
    <source>
        <dbReference type="RuleBase" id="RU003682"/>
    </source>
</evidence>
<proteinExistence type="inferred from homology"/>
<dbReference type="AlphaFoldDB" id="A0A1S2Z0Z0"/>
<evidence type="ECO:0000313" key="7">
    <source>
        <dbReference type="Proteomes" id="UP000087171"/>
    </source>
</evidence>
<keyword evidence="2 5" id="KW-0479">Metal-binding</keyword>
<dbReference type="KEGG" id="cam:101512604"/>
<dbReference type="GO" id="GO:0051213">
    <property type="term" value="F:dioxygenase activity"/>
    <property type="evidence" value="ECO:0007669"/>
    <property type="project" value="UniProtKB-ARBA"/>
</dbReference>
<dbReference type="Proteomes" id="UP000087171">
    <property type="component" value="Chromosome Ca8"/>
</dbReference>
<dbReference type="Pfam" id="PF14226">
    <property type="entry name" value="DIOX_N"/>
    <property type="match status" value="1"/>
</dbReference>
<dbReference type="GO" id="GO:0046872">
    <property type="term" value="F:metal ion binding"/>
    <property type="evidence" value="ECO:0007669"/>
    <property type="project" value="UniProtKB-KW"/>
</dbReference>
<dbReference type="InterPro" id="IPR005123">
    <property type="entry name" value="Oxoglu/Fe-dep_dioxygenase_dom"/>
</dbReference>
<dbReference type="SUPFAM" id="SSF51197">
    <property type="entry name" value="Clavaminate synthase-like"/>
    <property type="match status" value="1"/>
</dbReference>
<reference evidence="8" key="2">
    <citation type="submission" date="2025-08" db="UniProtKB">
        <authorList>
            <consortium name="RefSeq"/>
        </authorList>
    </citation>
    <scope>IDENTIFICATION</scope>
    <source>
        <tissue evidence="8">Etiolated seedlings</tissue>
    </source>
</reference>
<dbReference type="eggNOG" id="KOG0143">
    <property type="taxonomic scope" value="Eukaryota"/>
</dbReference>
<dbReference type="PANTHER" id="PTHR10209:SF867">
    <property type="entry name" value="2-OXOGLUTARATE (2OG) AND FE(II)-DEPENDENT OXYGENASE SUPERFAMILY PROTEIN"/>
    <property type="match status" value="1"/>
</dbReference>
<evidence type="ECO:0000259" key="6">
    <source>
        <dbReference type="PROSITE" id="PS51471"/>
    </source>
</evidence>
<dbReference type="PROSITE" id="PS51471">
    <property type="entry name" value="FE2OG_OXY"/>
    <property type="match status" value="1"/>
</dbReference>
<dbReference type="FunFam" id="2.60.120.330:FF:000006">
    <property type="entry name" value="2-oxoglutarate-Fe(II) type oxidoreductase hxnY"/>
    <property type="match status" value="1"/>
</dbReference>
<evidence type="ECO:0000256" key="4">
    <source>
        <dbReference type="ARBA" id="ARBA00023004"/>
    </source>
</evidence>